<evidence type="ECO:0000313" key="3">
    <source>
        <dbReference type="Proteomes" id="UP000308697"/>
    </source>
</evidence>
<dbReference type="Proteomes" id="UP000308697">
    <property type="component" value="Unassembled WGS sequence"/>
</dbReference>
<dbReference type="EMBL" id="SUMB01000004">
    <property type="protein sequence ID" value="TJZ54564.1"/>
    <property type="molecule type" value="Genomic_DNA"/>
</dbReference>
<dbReference type="RefSeq" id="WP_136740488.1">
    <property type="nucleotide sequence ID" value="NZ_SUMB01000004.1"/>
</dbReference>
<dbReference type="OrthoDB" id="1453999at2"/>
<proteinExistence type="predicted"/>
<dbReference type="AlphaFoldDB" id="A0A4U0NWH4"/>
<comment type="caution">
    <text evidence="2">The sequence shown here is derived from an EMBL/GenBank/DDBJ whole genome shotgun (WGS) entry which is preliminary data.</text>
</comment>
<organism evidence="2 3">
    <name type="scientific">Streptomyces piniterrae</name>
    <dbReference type="NCBI Taxonomy" id="2571125"/>
    <lineage>
        <taxon>Bacteria</taxon>
        <taxon>Bacillati</taxon>
        <taxon>Actinomycetota</taxon>
        <taxon>Actinomycetes</taxon>
        <taxon>Kitasatosporales</taxon>
        <taxon>Streptomycetaceae</taxon>
        <taxon>Streptomyces</taxon>
    </lineage>
</organism>
<keyword evidence="3" id="KW-1185">Reference proteome</keyword>
<sequence length="102" mass="10908">MSHSSSPQSQSQSQHQPVVRPEDVLPEGIDSTAINGLTVRKGSVAAFVANALRLDDLTEGTPEHADVVTQMRELAPVLRTIGLLDVFLPRSPAVERILAEAA</sequence>
<evidence type="ECO:0000256" key="1">
    <source>
        <dbReference type="SAM" id="MobiDB-lite"/>
    </source>
</evidence>
<name>A0A4U0NWH4_9ACTN</name>
<feature type="compositionally biased region" description="Low complexity" evidence="1">
    <location>
        <begin position="1"/>
        <end position="17"/>
    </location>
</feature>
<evidence type="ECO:0000313" key="2">
    <source>
        <dbReference type="EMBL" id="TJZ54564.1"/>
    </source>
</evidence>
<gene>
    <name evidence="2" type="ORF">FCH28_15830</name>
</gene>
<accession>A0A4U0NWH4</accession>
<reference evidence="2 3" key="1">
    <citation type="submission" date="2019-04" db="EMBL/GenBank/DDBJ databases">
        <title>Streptomyces piniterrae sp. nov., a heliquinomycin-producing actinomycete isolated from rhizosphere soil of Pinus yunnanensis.</title>
        <authorList>
            <person name="Zhuang X."/>
            <person name="Zhao J."/>
        </authorList>
    </citation>
    <scope>NUCLEOTIDE SEQUENCE [LARGE SCALE GENOMIC DNA]</scope>
    <source>
        <strain evidence="3">jys28</strain>
    </source>
</reference>
<protein>
    <submittedName>
        <fullName evidence="2">Uncharacterized protein</fullName>
    </submittedName>
</protein>
<feature type="region of interest" description="Disordered" evidence="1">
    <location>
        <begin position="1"/>
        <end position="26"/>
    </location>
</feature>